<accession>A0AAP0QWU5</accession>
<feature type="transmembrane region" description="Helical" evidence="1">
    <location>
        <begin position="728"/>
        <end position="747"/>
    </location>
</feature>
<feature type="transmembrane region" description="Helical" evidence="1">
    <location>
        <begin position="89"/>
        <end position="109"/>
    </location>
</feature>
<feature type="domain" description="DUF4220" evidence="2">
    <location>
        <begin position="863"/>
        <end position="1035"/>
    </location>
</feature>
<dbReference type="InterPro" id="IPR007658">
    <property type="entry name" value="DUF594"/>
</dbReference>
<dbReference type="Proteomes" id="UP001428341">
    <property type="component" value="Unassembled WGS sequence"/>
</dbReference>
<feature type="domain" description="DUF4220" evidence="2">
    <location>
        <begin position="214"/>
        <end position="355"/>
    </location>
</feature>
<feature type="transmembrane region" description="Helical" evidence="1">
    <location>
        <begin position="48"/>
        <end position="69"/>
    </location>
</feature>
<dbReference type="Pfam" id="PF13968">
    <property type="entry name" value="DUF4220"/>
    <property type="match status" value="4"/>
</dbReference>
<gene>
    <name evidence="3" type="ORF">WN944_009370</name>
</gene>
<feature type="transmembrane region" description="Helical" evidence="1">
    <location>
        <begin position="828"/>
        <end position="847"/>
    </location>
</feature>
<proteinExistence type="predicted"/>
<sequence length="1313" mass="151699">MQSFSEEATIFWNQWEIRILVLLSLAFQTILTIFGSRRKFTEKFWIQFLVWSSYLSADWVAIAALSKLARSDNACEDKSPKSNGELQLHAFWAPFLLIHLGGPDTITAFSLEDNELWLRHFLSLVVQFGVAIYVYLRFWSTYVLTYIATPILIVGAFKYGERVFVLYSSSKERLTKFSLPDFTDDVRDLLRQCELLFTGQFLDCGEVEWFRSRILEKISEKDIFKITAFELGFMYDFLYTKAKMIYSGLGIAARCFSLLSSVTALVLFPIFIDIPAHPLADIIISCLLLIGTIFTDLYGFILHVFSYWTKFYLSKYSNRSHPDRSTYDATFFSHPLLGNHKRWCRSMGQLNLLSYCIKGEKTKPSVVVSKLLAINKTLRNQWYVTWADVSDDLENLIFRELKEKVDKVDKNPEEPFYSTAEGRRIMSSGRGDYVLEERYNASWLLECTALKLYGYNLLAWHIATELCYREDLDKHCHGNPDTLRRSCKISKCLSDYMFYLLVVCPSLMPEETDLLETIYKHTCRDIIPHDYNQHSSGSEASPPLQMTAEEWQDQEYFPSAARPGRWLGQQLQCLASEEGWTYDKKWKMISEVWVEILAYAASQSTWNEHGQHLSKGGELLTHVRLLMAHLGLSSQYLLDPILRRRRTLKKIRAHARAIRERAPRILILNRRSPEIVLVKVNTDGLSTGFECSNSLLCIYAEILAAVLAIELALSRGWNYLWPECNSKLLFYIVSIPHWKLLLSIFGSRRKFTATFWIRALVWSSYLSADWVATVALGNLARSDSAREDKFPKANGEIQLQAFWAPFLLIHLGGPDTITAYALQDNELWLRHLLSLVVQVGVAIYVKWIGEIRETSRWLLEVCTLIENCARLFTGQVLEYGDRQNDRMILLGEEGIKEKSAEEIFKITAIELGFMYDLLYTKAKMIYSGFGISARCFSLLFSVTALVFFSIFIHSPAHPLADIIITYLLLICTIFTDLYGFILHLFSDWTKFYLSKRRNGSHPDSSTYDATFFSHLLLGNHKRWCRSMGQLNLLSYCVKDKITTPSAAVGKLLAINKTLENQWYVTRADVNDDLEKLIFGELKEKITSNTEPEEQLGSTATGQRTMAGRGYYVLEHRYNKSWLLKCTASRSYDFNLLVWHIATDLCYRDDLHKLCNGNANALHWSCKISKRLSDYMLYLLLVCPSLMPEDNLLETIYMETCRQMEHFSGLLEEPPTVMTPEEMQEWTKKIASARRPGLWLSYHLQSLQSNQDWNNGRKWEMISEVWVDMLAYAASYSTWNEHGQHLRKGGELLTHVRLLVAHLGLIPEYEYLPQ</sequence>
<evidence type="ECO:0000259" key="2">
    <source>
        <dbReference type="Pfam" id="PF13968"/>
    </source>
</evidence>
<feature type="domain" description="DUF4220" evidence="2">
    <location>
        <begin position="51"/>
        <end position="175"/>
    </location>
</feature>
<feature type="transmembrane region" description="Helical" evidence="1">
    <location>
        <begin position="759"/>
        <end position="780"/>
    </location>
</feature>
<dbReference type="PANTHER" id="PTHR31325">
    <property type="entry name" value="OS01G0798800 PROTEIN-RELATED"/>
    <property type="match status" value="1"/>
</dbReference>
<keyword evidence="4" id="KW-1185">Reference proteome</keyword>
<feature type="transmembrane region" description="Helical" evidence="1">
    <location>
        <begin position="931"/>
        <end position="951"/>
    </location>
</feature>
<evidence type="ECO:0000313" key="3">
    <source>
        <dbReference type="EMBL" id="KAK9220946.1"/>
    </source>
</evidence>
<evidence type="ECO:0000313" key="4">
    <source>
        <dbReference type="Proteomes" id="UP001428341"/>
    </source>
</evidence>
<feature type="transmembrane region" description="Helical" evidence="1">
    <location>
        <begin position="282"/>
        <end position="305"/>
    </location>
</feature>
<reference evidence="3 4" key="1">
    <citation type="submission" date="2024-05" db="EMBL/GenBank/DDBJ databases">
        <title>Haplotype-resolved chromosome-level genome assembly of Huyou (Citrus changshanensis).</title>
        <authorList>
            <person name="Miao C."/>
            <person name="Chen W."/>
            <person name="Wu Y."/>
            <person name="Wang L."/>
            <person name="Zhao S."/>
            <person name="Grierson D."/>
            <person name="Xu C."/>
            <person name="Chen K."/>
        </authorList>
    </citation>
    <scope>NUCLEOTIDE SEQUENCE [LARGE SCALE GENOMIC DNA]</scope>
    <source>
        <strain evidence="3">01-14</strain>
        <tissue evidence="3">Leaf</tissue>
    </source>
</reference>
<dbReference type="EMBL" id="JBCGBO010000002">
    <property type="protein sequence ID" value="KAK9220946.1"/>
    <property type="molecule type" value="Genomic_DNA"/>
</dbReference>
<dbReference type="InterPro" id="IPR025315">
    <property type="entry name" value="DUF4220"/>
</dbReference>
<feature type="transmembrane region" description="Helical" evidence="1">
    <location>
        <begin position="17"/>
        <end position="36"/>
    </location>
</feature>
<name>A0AAP0QWU5_9ROSI</name>
<comment type="caution">
    <text evidence="3">The sequence shown here is derived from an EMBL/GenBank/DDBJ whole genome shotgun (WGS) entry which is preliminary data.</text>
</comment>
<protein>
    <recommendedName>
        <fullName evidence="2">DUF4220 domain-containing protein</fullName>
    </recommendedName>
</protein>
<feature type="domain" description="DUF4220" evidence="2">
    <location>
        <begin position="762"/>
        <end position="847"/>
    </location>
</feature>
<organism evidence="3 4">
    <name type="scientific">Citrus x changshan-huyou</name>
    <dbReference type="NCBI Taxonomy" id="2935761"/>
    <lineage>
        <taxon>Eukaryota</taxon>
        <taxon>Viridiplantae</taxon>
        <taxon>Streptophyta</taxon>
        <taxon>Embryophyta</taxon>
        <taxon>Tracheophyta</taxon>
        <taxon>Spermatophyta</taxon>
        <taxon>Magnoliopsida</taxon>
        <taxon>eudicotyledons</taxon>
        <taxon>Gunneridae</taxon>
        <taxon>Pentapetalae</taxon>
        <taxon>rosids</taxon>
        <taxon>malvids</taxon>
        <taxon>Sapindales</taxon>
        <taxon>Rutaceae</taxon>
        <taxon>Aurantioideae</taxon>
        <taxon>Citrus</taxon>
    </lineage>
</organism>
<keyword evidence="1" id="KW-1133">Transmembrane helix</keyword>
<evidence type="ECO:0000256" key="1">
    <source>
        <dbReference type="SAM" id="Phobius"/>
    </source>
</evidence>
<feature type="transmembrane region" description="Helical" evidence="1">
    <location>
        <begin position="142"/>
        <end position="160"/>
    </location>
</feature>
<keyword evidence="1" id="KW-0812">Transmembrane</keyword>
<feature type="transmembrane region" description="Helical" evidence="1">
    <location>
        <begin position="963"/>
        <end position="985"/>
    </location>
</feature>
<feature type="transmembrane region" description="Helical" evidence="1">
    <location>
        <begin position="251"/>
        <end position="270"/>
    </location>
</feature>
<keyword evidence="1" id="KW-0472">Membrane</keyword>
<feature type="transmembrane region" description="Helical" evidence="1">
    <location>
        <begin position="116"/>
        <end position="136"/>
    </location>
</feature>
<dbReference type="Pfam" id="PF04578">
    <property type="entry name" value="DUF594"/>
    <property type="match status" value="2"/>
</dbReference>